<accession>A0A0A9A842</accession>
<organism evidence="1">
    <name type="scientific">Arundo donax</name>
    <name type="common">Giant reed</name>
    <name type="synonym">Donax arundinaceus</name>
    <dbReference type="NCBI Taxonomy" id="35708"/>
    <lineage>
        <taxon>Eukaryota</taxon>
        <taxon>Viridiplantae</taxon>
        <taxon>Streptophyta</taxon>
        <taxon>Embryophyta</taxon>
        <taxon>Tracheophyta</taxon>
        <taxon>Spermatophyta</taxon>
        <taxon>Magnoliopsida</taxon>
        <taxon>Liliopsida</taxon>
        <taxon>Poales</taxon>
        <taxon>Poaceae</taxon>
        <taxon>PACMAD clade</taxon>
        <taxon>Arundinoideae</taxon>
        <taxon>Arundineae</taxon>
        <taxon>Arundo</taxon>
    </lineage>
</organism>
<reference evidence="1" key="2">
    <citation type="journal article" date="2015" name="Data Brief">
        <title>Shoot transcriptome of the giant reed, Arundo donax.</title>
        <authorList>
            <person name="Barrero R.A."/>
            <person name="Guerrero F.D."/>
            <person name="Moolhuijzen P."/>
            <person name="Goolsby J.A."/>
            <person name="Tidwell J."/>
            <person name="Bellgard S.E."/>
            <person name="Bellgard M.I."/>
        </authorList>
    </citation>
    <scope>NUCLEOTIDE SEQUENCE</scope>
    <source>
        <tissue evidence="1">Shoot tissue taken approximately 20 cm above the soil surface</tissue>
    </source>
</reference>
<evidence type="ECO:0000313" key="1">
    <source>
        <dbReference type="EMBL" id="JAD43217.1"/>
    </source>
</evidence>
<protein>
    <submittedName>
        <fullName evidence="1">Uncharacterized protein</fullName>
    </submittedName>
</protein>
<sequence>MNLTATGCSL</sequence>
<reference evidence="1" key="1">
    <citation type="submission" date="2014-09" db="EMBL/GenBank/DDBJ databases">
        <authorList>
            <person name="Magalhaes I.L.F."/>
            <person name="Oliveira U."/>
            <person name="Santos F.R."/>
            <person name="Vidigal T.H.D.A."/>
            <person name="Brescovit A.D."/>
            <person name="Santos A.J."/>
        </authorList>
    </citation>
    <scope>NUCLEOTIDE SEQUENCE</scope>
    <source>
        <tissue evidence="1">Shoot tissue taken approximately 20 cm above the soil surface</tissue>
    </source>
</reference>
<proteinExistence type="predicted"/>
<name>A0A0A9A842_ARUDO</name>
<dbReference type="EMBL" id="GBRH01254678">
    <property type="protein sequence ID" value="JAD43217.1"/>
    <property type="molecule type" value="Transcribed_RNA"/>
</dbReference>